<name>A0AAI9F2R9_9BACT</name>
<dbReference type="AlphaFoldDB" id="A0AAI9F2R9"/>
<dbReference type="Proteomes" id="UP000003288">
    <property type="component" value="Unassembled WGS sequence"/>
</dbReference>
<organism evidence="1 2">
    <name type="scientific">Caminibacter mediatlanticus TB-2</name>
    <dbReference type="NCBI Taxonomy" id="391592"/>
    <lineage>
        <taxon>Bacteria</taxon>
        <taxon>Pseudomonadati</taxon>
        <taxon>Campylobacterota</taxon>
        <taxon>Epsilonproteobacteria</taxon>
        <taxon>Nautiliales</taxon>
        <taxon>Nautiliaceae</taxon>
        <taxon>Caminibacter</taxon>
    </lineage>
</organism>
<evidence type="ECO:0000313" key="1">
    <source>
        <dbReference type="EMBL" id="EDM24093.1"/>
    </source>
</evidence>
<sequence>MKKIILLILTSILFASNIIVLKKKEKIKKNKVITEEIIFRKWLIDKINAVLPSYLQAEPKENMFKFSIKYDTDTKTFSSNLNIKVFFPSIEGKKSSSTTKKTRIYKFKLLPILQLYKKLPTITLKASFTYNSLTFLRDFYFNETIYYYTTFTEYKEISTITLKRFINISNLEFQASKTYNSTQKNNIFYSFGVYYSSDLYKFIRIYGYNFGGDRKHDPFIYYHKLFFTYRHILFNKRYIYLDITPYILSSKEHHYSPRFNLTTSLNVKF</sequence>
<gene>
    <name evidence="1" type="ORF">CMTB2_07556</name>
</gene>
<dbReference type="EMBL" id="ABCJ01000002">
    <property type="protein sequence ID" value="EDM24093.1"/>
    <property type="molecule type" value="Genomic_DNA"/>
</dbReference>
<proteinExistence type="predicted"/>
<accession>A0AAI9F2R9</accession>
<reference evidence="1 2" key="1">
    <citation type="journal article" date="2011" name="Stand. Genomic Sci.">
        <title>Draft genome sequence of Caminibacter mediatlanticus strain TB-2, an epsilonproteobacterium isolated from a deep-sea hydrothermal vent.</title>
        <authorList>
            <person name="Giovannelli D."/>
            <person name="Ferriera S."/>
            <person name="Johnson J."/>
            <person name="Kravitz S."/>
            <person name="Perez-Rodriguez I."/>
            <person name="Ricci J."/>
            <person name="O'Brien C."/>
            <person name="Voordeckers J.W."/>
            <person name="Bini E."/>
            <person name="Vetriani C."/>
        </authorList>
    </citation>
    <scope>NUCLEOTIDE SEQUENCE [LARGE SCALE GENOMIC DNA]</scope>
    <source>
        <strain evidence="1 2">TB-2</strain>
    </source>
</reference>
<protein>
    <submittedName>
        <fullName evidence="1">Uncharacterized protein</fullName>
    </submittedName>
</protein>
<evidence type="ECO:0000313" key="2">
    <source>
        <dbReference type="Proteomes" id="UP000003288"/>
    </source>
</evidence>
<comment type="caution">
    <text evidence="1">The sequence shown here is derived from an EMBL/GenBank/DDBJ whole genome shotgun (WGS) entry which is preliminary data.</text>
</comment>
<dbReference type="RefSeq" id="WP_007474097.1">
    <property type="nucleotide sequence ID" value="NZ_ABCJ01000002.1"/>
</dbReference>